<reference evidence="1 2" key="1">
    <citation type="submission" date="2017-07" db="EMBL/GenBank/DDBJ databases">
        <title>Tetzosporium hominis gen.nov. sp.nov.</title>
        <authorList>
            <person name="Tetz G."/>
            <person name="Tetz V."/>
        </authorList>
    </citation>
    <scope>NUCLEOTIDE SEQUENCE [LARGE SCALE GENOMIC DNA]</scope>
    <source>
        <strain evidence="1 2">VT-49</strain>
    </source>
</reference>
<dbReference type="EMBL" id="NOKQ01000196">
    <property type="protein sequence ID" value="OZS78515.1"/>
    <property type="molecule type" value="Genomic_DNA"/>
</dbReference>
<evidence type="ECO:0000313" key="2">
    <source>
        <dbReference type="Proteomes" id="UP000217065"/>
    </source>
</evidence>
<gene>
    <name evidence="1" type="ORF">CF394_06940</name>
</gene>
<dbReference type="Pfam" id="PF02810">
    <property type="entry name" value="SEC-C"/>
    <property type="match status" value="1"/>
</dbReference>
<comment type="caution">
    <text evidence="1">The sequence shown here is derived from an EMBL/GenBank/DDBJ whole genome shotgun (WGS) entry which is preliminary data.</text>
</comment>
<evidence type="ECO:0008006" key="3">
    <source>
        <dbReference type="Google" id="ProtNLM"/>
    </source>
</evidence>
<sequence length="233" mass="27557">MEQLRKNDLILALSKGLINTFGIVTFEHLYAELIHQGVFNGPDHHKHVQELLWLQQYHRADYIVHYRYYAIPYFQEPALEYDSLQRRQDLRRVELTKQQLISRSTEDYFLEIPEYKRLRSLFQKLEGLYPDDVHGLLFEMYVMLNEDAMPTTIMNMINDKVVFDSLEQINTIMKLVSEAANAKPRWFLKGHSPISLFREEKKQLTPLPEKQVVGRNDLCPCGSGKKYKKCCMK</sequence>
<accession>A0A264W4N0</accession>
<proteinExistence type="predicted"/>
<dbReference type="AlphaFoldDB" id="A0A264W4N0"/>
<keyword evidence="2" id="KW-1185">Reference proteome</keyword>
<evidence type="ECO:0000313" key="1">
    <source>
        <dbReference type="EMBL" id="OZS78515.1"/>
    </source>
</evidence>
<dbReference type="PANTHER" id="PTHR33747">
    <property type="entry name" value="UPF0225 PROTEIN SCO1677"/>
    <property type="match status" value="1"/>
</dbReference>
<dbReference type="Gene3D" id="3.10.450.50">
    <property type="match status" value="1"/>
</dbReference>
<name>A0A264W4N0_9BACL</name>
<dbReference type="SUPFAM" id="SSF103642">
    <property type="entry name" value="Sec-C motif"/>
    <property type="match status" value="1"/>
</dbReference>
<dbReference type="Proteomes" id="UP000217065">
    <property type="component" value="Unassembled WGS sequence"/>
</dbReference>
<organism evidence="1 2">
    <name type="scientific">Tetzosporium hominis</name>
    <dbReference type="NCBI Taxonomy" id="2020506"/>
    <lineage>
        <taxon>Bacteria</taxon>
        <taxon>Bacillati</taxon>
        <taxon>Bacillota</taxon>
        <taxon>Bacilli</taxon>
        <taxon>Bacillales</taxon>
        <taxon>Caryophanaceae</taxon>
        <taxon>Tetzosporium</taxon>
    </lineage>
</organism>
<dbReference type="PANTHER" id="PTHR33747:SF1">
    <property type="entry name" value="ADENYLATE CYCLASE-ASSOCIATED CAP C-TERMINAL DOMAIN-CONTAINING PROTEIN"/>
    <property type="match status" value="1"/>
</dbReference>
<dbReference type="InterPro" id="IPR004027">
    <property type="entry name" value="SEC_C_motif"/>
</dbReference>
<protein>
    <recommendedName>
        <fullName evidence="3">SEC-C motif-containing protein</fullName>
    </recommendedName>
</protein>